<protein>
    <submittedName>
        <fullName evidence="3">Glycerophosphoryl diester phosphodiesterase-like protein</fullName>
    </submittedName>
</protein>
<sequence>MLTVYGHRGLPSKAPENTIASFKAASEVEGINWLELDVAITKDEQLIIIHDDYLERTTNMSGEITELNYDEIKDASAGPWFGEKFKDEHLPTFDDVVKIANEYNMNLNVELKGITGPNGLALSKSMVKQVEEQLTNLNQNQEVLISSFNVVLVKLAEEIMPQYNRAVIFHTTSFREDWRTLLDYCNAKIVNTEDAKLTKAKVKMVKEAGYELNVWTVNKPARANQLANWGVDGIFTDNADKMVHLSQ</sequence>
<feature type="coiled-coil region" evidence="1">
    <location>
        <begin position="120"/>
        <end position="147"/>
    </location>
</feature>
<dbReference type="SUPFAM" id="SSF51695">
    <property type="entry name" value="PLC-like phosphodiesterases"/>
    <property type="match status" value="1"/>
</dbReference>
<dbReference type="Pfam" id="PF03009">
    <property type="entry name" value="GDPD"/>
    <property type="match status" value="1"/>
</dbReference>
<dbReference type="PANTHER" id="PTHR46211">
    <property type="entry name" value="GLYCEROPHOSPHORYL DIESTER PHOSPHODIESTERASE"/>
    <property type="match status" value="1"/>
</dbReference>
<dbReference type="PANTHER" id="PTHR46211:SF1">
    <property type="entry name" value="GLYCEROPHOSPHODIESTER PHOSPHODIESTERASE, CYTOPLASMIC"/>
    <property type="match status" value="1"/>
</dbReference>
<reference evidence="3" key="1">
    <citation type="submission" date="2012-10" db="EMBL/GenBank/DDBJ databases">
        <title>Genotypes and Phenotypes of Staphylococcus lugdunensis Isolates Recovered from Bacteremias and Clinical Characterization.</title>
        <authorList>
            <person name="Tseng S.-P."/>
            <person name="Lin Y.-T."/>
            <person name="Tsai J.-C."/>
            <person name="Hung W.-C."/>
            <person name="Chen H.-J."/>
            <person name="Chen P.-F."/>
            <person name="Hsueh P.-R."/>
            <person name="Teng L.-J."/>
        </authorList>
    </citation>
    <scope>NUCLEOTIDE SEQUENCE</scope>
    <source>
        <strain evidence="3">NTUH-4179</strain>
    </source>
</reference>
<accession>A0A088B1R7</accession>
<keyword evidence="1" id="KW-0175">Coiled coil</keyword>
<evidence type="ECO:0000313" key="3">
    <source>
        <dbReference type="EMBL" id="AGL80195.1"/>
    </source>
</evidence>
<dbReference type="InterPro" id="IPR017946">
    <property type="entry name" value="PLC-like_Pdiesterase_TIM-brl"/>
</dbReference>
<organism evidence="3">
    <name type="scientific">Staphylococcus lugdunensis</name>
    <dbReference type="NCBI Taxonomy" id="28035"/>
    <lineage>
        <taxon>Bacteria</taxon>
        <taxon>Bacillati</taxon>
        <taxon>Bacillota</taxon>
        <taxon>Bacilli</taxon>
        <taxon>Bacillales</taxon>
        <taxon>Staphylococcaceae</taxon>
        <taxon>Staphylococcus</taxon>
    </lineage>
</organism>
<evidence type="ECO:0000259" key="2">
    <source>
        <dbReference type="PROSITE" id="PS51704"/>
    </source>
</evidence>
<dbReference type="AlphaFoldDB" id="A0A088B1R7"/>
<dbReference type="GO" id="GO:0008081">
    <property type="term" value="F:phosphoric diester hydrolase activity"/>
    <property type="evidence" value="ECO:0007669"/>
    <property type="project" value="InterPro"/>
</dbReference>
<dbReference type="Gene3D" id="3.20.20.190">
    <property type="entry name" value="Phosphatidylinositol (PI) phosphodiesterase"/>
    <property type="match status" value="1"/>
</dbReference>
<feature type="domain" description="GP-PDE" evidence="2">
    <location>
        <begin position="2"/>
        <end position="246"/>
    </location>
</feature>
<proteinExistence type="predicted"/>
<dbReference type="EMBL" id="JX914566">
    <property type="protein sequence ID" value="AGL80195.1"/>
    <property type="molecule type" value="Genomic_DNA"/>
</dbReference>
<dbReference type="PROSITE" id="PS51704">
    <property type="entry name" value="GP_PDE"/>
    <property type="match status" value="1"/>
</dbReference>
<name>A0A088B1R7_STALU</name>
<dbReference type="GO" id="GO:0006629">
    <property type="term" value="P:lipid metabolic process"/>
    <property type="evidence" value="ECO:0007669"/>
    <property type="project" value="InterPro"/>
</dbReference>
<dbReference type="CDD" id="cd08562">
    <property type="entry name" value="GDPD_EcUgpQ_like"/>
    <property type="match status" value="1"/>
</dbReference>
<dbReference type="InterPro" id="IPR030395">
    <property type="entry name" value="GP_PDE_dom"/>
</dbReference>
<evidence type="ECO:0000256" key="1">
    <source>
        <dbReference type="SAM" id="Coils"/>
    </source>
</evidence>